<dbReference type="AlphaFoldDB" id="A0A537IPD8"/>
<evidence type="ECO:0000256" key="7">
    <source>
        <dbReference type="ARBA" id="ARBA00023136"/>
    </source>
</evidence>
<dbReference type="EMBL" id="VBAP01000075">
    <property type="protein sequence ID" value="TMI73139.1"/>
    <property type="molecule type" value="Genomic_DNA"/>
</dbReference>
<reference evidence="10 11" key="1">
    <citation type="journal article" date="2019" name="Nat. Microbiol.">
        <title>Mediterranean grassland soil C-N compound turnover is dependent on rainfall and depth, and is mediated by genomically divergent microorganisms.</title>
        <authorList>
            <person name="Diamond S."/>
            <person name="Andeer P.F."/>
            <person name="Li Z."/>
            <person name="Crits-Christoph A."/>
            <person name="Burstein D."/>
            <person name="Anantharaman K."/>
            <person name="Lane K.R."/>
            <person name="Thomas B.C."/>
            <person name="Pan C."/>
            <person name="Northen T.R."/>
            <person name="Banfield J.F."/>
        </authorList>
    </citation>
    <scope>NUCLEOTIDE SEQUENCE [LARGE SCALE GENOMIC DNA]</scope>
    <source>
        <strain evidence="10">NP_8</strain>
    </source>
</reference>
<dbReference type="GO" id="GO:0005886">
    <property type="term" value="C:plasma membrane"/>
    <property type="evidence" value="ECO:0007669"/>
    <property type="project" value="UniProtKB-SubCell"/>
</dbReference>
<feature type="transmembrane region" description="Helical" evidence="8">
    <location>
        <begin position="570"/>
        <end position="587"/>
    </location>
</feature>
<evidence type="ECO:0000256" key="2">
    <source>
        <dbReference type="ARBA" id="ARBA00022475"/>
    </source>
</evidence>
<evidence type="ECO:0000256" key="8">
    <source>
        <dbReference type="SAM" id="Phobius"/>
    </source>
</evidence>
<evidence type="ECO:0000313" key="11">
    <source>
        <dbReference type="Proteomes" id="UP000318834"/>
    </source>
</evidence>
<accession>A0A537IPD8</accession>
<dbReference type="InterPro" id="IPR038731">
    <property type="entry name" value="RgtA/B/C-like"/>
</dbReference>
<feature type="transmembrane region" description="Helical" evidence="8">
    <location>
        <begin position="154"/>
        <end position="172"/>
    </location>
</feature>
<dbReference type="GO" id="GO:0016763">
    <property type="term" value="F:pentosyltransferase activity"/>
    <property type="evidence" value="ECO:0007669"/>
    <property type="project" value="TreeGrafter"/>
</dbReference>
<feature type="domain" description="Glycosyltransferase RgtA/B/C/D-like" evidence="9">
    <location>
        <begin position="44"/>
        <end position="195"/>
    </location>
</feature>
<feature type="transmembrane region" description="Helical" evidence="8">
    <location>
        <begin position="116"/>
        <end position="134"/>
    </location>
</feature>
<evidence type="ECO:0000256" key="1">
    <source>
        <dbReference type="ARBA" id="ARBA00004651"/>
    </source>
</evidence>
<dbReference type="GO" id="GO:0009103">
    <property type="term" value="P:lipopolysaccharide biosynthetic process"/>
    <property type="evidence" value="ECO:0007669"/>
    <property type="project" value="UniProtKB-ARBA"/>
</dbReference>
<dbReference type="PANTHER" id="PTHR33908:SF11">
    <property type="entry name" value="MEMBRANE PROTEIN"/>
    <property type="match status" value="1"/>
</dbReference>
<keyword evidence="6 8" id="KW-1133">Transmembrane helix</keyword>
<organism evidence="10 11">
    <name type="scientific">Candidatus Segetimicrobium genomatis</name>
    <dbReference type="NCBI Taxonomy" id="2569760"/>
    <lineage>
        <taxon>Bacteria</taxon>
        <taxon>Bacillati</taxon>
        <taxon>Candidatus Sysuimicrobiota</taxon>
        <taxon>Candidatus Sysuimicrobiia</taxon>
        <taxon>Candidatus Sysuimicrobiales</taxon>
        <taxon>Candidatus Segetimicrobiaceae</taxon>
        <taxon>Candidatus Segetimicrobium</taxon>
    </lineage>
</organism>
<dbReference type="Pfam" id="PF13231">
    <property type="entry name" value="PMT_2"/>
    <property type="match status" value="1"/>
</dbReference>
<feature type="transmembrane region" description="Helical" evidence="8">
    <location>
        <begin position="540"/>
        <end position="563"/>
    </location>
</feature>
<name>A0A537IPD8_9BACT</name>
<feature type="transmembrane region" description="Helical" evidence="8">
    <location>
        <begin position="599"/>
        <end position="624"/>
    </location>
</feature>
<feature type="transmembrane region" description="Helical" evidence="8">
    <location>
        <begin position="179"/>
        <end position="198"/>
    </location>
</feature>
<comment type="caution">
    <text evidence="10">The sequence shown here is derived from an EMBL/GenBank/DDBJ whole genome shotgun (WGS) entry which is preliminary data.</text>
</comment>
<gene>
    <name evidence="10" type="ORF">E6H05_10150</name>
</gene>
<keyword evidence="5 8" id="KW-0812">Transmembrane</keyword>
<comment type="subcellular location">
    <subcellularLocation>
        <location evidence="1">Cell membrane</location>
        <topology evidence="1">Multi-pass membrane protein</topology>
    </subcellularLocation>
</comment>
<dbReference type="Proteomes" id="UP000318834">
    <property type="component" value="Unassembled WGS sequence"/>
</dbReference>
<evidence type="ECO:0000256" key="5">
    <source>
        <dbReference type="ARBA" id="ARBA00022692"/>
    </source>
</evidence>
<dbReference type="InterPro" id="IPR050297">
    <property type="entry name" value="LipidA_mod_glycosyltrf_83"/>
</dbReference>
<evidence type="ECO:0000256" key="4">
    <source>
        <dbReference type="ARBA" id="ARBA00022679"/>
    </source>
</evidence>
<evidence type="ECO:0000313" key="10">
    <source>
        <dbReference type="EMBL" id="TMI73139.1"/>
    </source>
</evidence>
<evidence type="ECO:0000256" key="6">
    <source>
        <dbReference type="ARBA" id="ARBA00022989"/>
    </source>
</evidence>
<keyword evidence="4" id="KW-0808">Transferase</keyword>
<keyword evidence="3" id="KW-0328">Glycosyltransferase</keyword>
<proteinExistence type="predicted"/>
<sequence>MTMLIGAIFLVRPPHPWGWEGIDQYHQLALALARGEPFQTMEVPWGYAYFLAAFYRMFGDRPLAPLVVQVLLNGLIPLLVFLAARVWFDRRIATLAAIVSVGSFNTIYASTQASDAVCTVLFMAAVLAFVEARHGDRPILLAAAGLLCGLATQFRPNLVLLPGLLAIVALVCGRSGRRVAAALLVTLPACVALAPWIARNYRLTGIFLPTSVHGGAQLWYGTLQTGAYRNSRAYNPRRIFEAPSFPYTSLSEAPLVVEARSMGCVDRLDAATIHYWSDLDPVERTVEAAADDHGRLHFDLPAPGRATAVYYYFSARSRPDGRSSTTPELGAAAPFVFFVSPHHLEDLDRHGDLLDFFDIVRTARHETWNDPLPFRDRLADAGITTAASAVTALLEGRGLEEPIVRGVEGRADRLVISFRDGSSIEVPRMWQGLVTDLHVDDGIAAALLTSSRSLVELRERRQHPASSRNRCTGIEGVVINEIYYRREPQMMRRYLALALDNIRRDRTAFVIASVYRAVRQFVVFGSDDVQTVQQFQRSGVVYRMATVVSTIYLLAFVAGVLVGWRRFAPWVPLAFVLYVTVTIAPVLTNMRYTITIQPIMFMFIAVAIATAIDGLQAAAAAAAARTESRTARRP</sequence>
<evidence type="ECO:0000259" key="9">
    <source>
        <dbReference type="Pfam" id="PF13231"/>
    </source>
</evidence>
<keyword evidence="2" id="KW-1003">Cell membrane</keyword>
<feature type="transmembrane region" description="Helical" evidence="8">
    <location>
        <begin position="66"/>
        <end position="86"/>
    </location>
</feature>
<evidence type="ECO:0000256" key="3">
    <source>
        <dbReference type="ARBA" id="ARBA00022676"/>
    </source>
</evidence>
<dbReference type="PANTHER" id="PTHR33908">
    <property type="entry name" value="MANNOSYLTRANSFERASE YKCB-RELATED"/>
    <property type="match status" value="1"/>
</dbReference>
<keyword evidence="7 8" id="KW-0472">Membrane</keyword>
<protein>
    <recommendedName>
        <fullName evidence="9">Glycosyltransferase RgtA/B/C/D-like domain-containing protein</fullName>
    </recommendedName>
</protein>